<dbReference type="PROSITE" id="PS52004">
    <property type="entry name" value="KS3_2"/>
    <property type="match status" value="1"/>
</dbReference>
<dbReference type="EMBL" id="ML743560">
    <property type="protein sequence ID" value="KAE8140674.1"/>
    <property type="molecule type" value="Genomic_DNA"/>
</dbReference>
<evidence type="ECO:0000256" key="5">
    <source>
        <dbReference type="RuleBase" id="RU003694"/>
    </source>
</evidence>
<dbReference type="GO" id="GO:0006633">
    <property type="term" value="P:fatty acid biosynthetic process"/>
    <property type="evidence" value="ECO:0007669"/>
    <property type="project" value="TreeGrafter"/>
</dbReference>
<dbReference type="SMART" id="SM00825">
    <property type="entry name" value="PKS_KS"/>
    <property type="match status" value="1"/>
</dbReference>
<evidence type="ECO:0000259" key="6">
    <source>
        <dbReference type="PROSITE" id="PS52004"/>
    </source>
</evidence>
<evidence type="ECO:0000313" key="8">
    <source>
        <dbReference type="Proteomes" id="UP000325672"/>
    </source>
</evidence>
<dbReference type="Pfam" id="PF00109">
    <property type="entry name" value="ketoacyl-synt"/>
    <property type="match status" value="1"/>
</dbReference>
<dbReference type="InterPro" id="IPR014030">
    <property type="entry name" value="Ketoacyl_synth_N"/>
</dbReference>
<keyword evidence="1" id="KW-0596">Phosphopantetheine</keyword>
<dbReference type="RefSeq" id="XP_031916737.1">
    <property type="nucleotide sequence ID" value="XM_032063868.1"/>
</dbReference>
<dbReference type="PANTHER" id="PTHR43775">
    <property type="entry name" value="FATTY ACID SYNTHASE"/>
    <property type="match status" value="1"/>
</dbReference>
<dbReference type="SUPFAM" id="SSF53901">
    <property type="entry name" value="Thiolase-like"/>
    <property type="match status" value="1"/>
</dbReference>
<keyword evidence="2" id="KW-0597">Phosphoprotein</keyword>
<sequence>MSGNMVISESGMCRSFDESADGYGRGEAINAIYIKRLDDAIRANDDPIHGIIRGTASNSDGWKPVFTAPDLLSQESLIRAAYRIANISDISKTAYFECHGTGTAVGDSVELSAIARVTKGGSVSIGSVSFPSYPD</sequence>
<dbReference type="InterPro" id="IPR014031">
    <property type="entry name" value="Ketoacyl_synth_C"/>
</dbReference>
<keyword evidence="4" id="KW-0511">Multifunctional enzyme</keyword>
<protein>
    <submittedName>
        <fullName evidence="7">Thiolase-like protein</fullName>
    </submittedName>
</protein>
<dbReference type="GO" id="GO:0044550">
    <property type="term" value="P:secondary metabolite biosynthetic process"/>
    <property type="evidence" value="ECO:0007669"/>
    <property type="project" value="UniProtKB-ARBA"/>
</dbReference>
<comment type="similarity">
    <text evidence="5">Belongs to the thiolase-like superfamily. Beta-ketoacyl-ACP synthases family.</text>
</comment>
<gene>
    <name evidence="7" type="ORF">BDV38DRAFT_7482</name>
</gene>
<dbReference type="Pfam" id="PF02801">
    <property type="entry name" value="Ketoacyl-synt_C"/>
    <property type="match status" value="1"/>
</dbReference>
<evidence type="ECO:0000256" key="1">
    <source>
        <dbReference type="ARBA" id="ARBA00022450"/>
    </source>
</evidence>
<reference evidence="7 8" key="1">
    <citation type="submission" date="2019-04" db="EMBL/GenBank/DDBJ databases">
        <title>Friends and foes A comparative genomics study of 23 Aspergillus species from section Flavi.</title>
        <authorList>
            <consortium name="DOE Joint Genome Institute"/>
            <person name="Kjaerbolling I."/>
            <person name="Vesth T."/>
            <person name="Frisvad J.C."/>
            <person name="Nybo J.L."/>
            <person name="Theobald S."/>
            <person name="Kildgaard S."/>
            <person name="Isbrandt T."/>
            <person name="Kuo A."/>
            <person name="Sato A."/>
            <person name="Lyhne E.K."/>
            <person name="Kogle M.E."/>
            <person name="Wiebenga A."/>
            <person name="Kun R.S."/>
            <person name="Lubbers R.J."/>
            <person name="Makela M.R."/>
            <person name="Barry K."/>
            <person name="Chovatia M."/>
            <person name="Clum A."/>
            <person name="Daum C."/>
            <person name="Haridas S."/>
            <person name="He G."/>
            <person name="LaButti K."/>
            <person name="Lipzen A."/>
            <person name="Mondo S."/>
            <person name="Riley R."/>
            <person name="Salamov A."/>
            <person name="Simmons B.A."/>
            <person name="Magnuson J.K."/>
            <person name="Henrissat B."/>
            <person name="Mortensen U.H."/>
            <person name="Larsen T.O."/>
            <person name="Devries R.P."/>
            <person name="Grigoriev I.V."/>
            <person name="Machida M."/>
            <person name="Baker S.E."/>
            <person name="Andersen M.R."/>
        </authorList>
    </citation>
    <scope>NUCLEOTIDE SEQUENCE [LARGE SCALE GENOMIC DNA]</scope>
    <source>
        <strain evidence="7 8">CBS 117625</strain>
    </source>
</reference>
<dbReference type="InterPro" id="IPR020841">
    <property type="entry name" value="PKS_Beta-ketoAc_synthase_dom"/>
</dbReference>
<name>A0A5N6T2Y9_ASPPS</name>
<dbReference type="InterPro" id="IPR050091">
    <property type="entry name" value="PKS_NRPS_Biosynth_Enz"/>
</dbReference>
<proteinExistence type="inferred from homology"/>
<feature type="domain" description="Ketosynthase family 3 (KS3)" evidence="6">
    <location>
        <begin position="1"/>
        <end position="135"/>
    </location>
</feature>
<dbReference type="AlphaFoldDB" id="A0A5N6T2Y9"/>
<keyword evidence="3 5" id="KW-0808">Transferase</keyword>
<dbReference type="OrthoDB" id="329835at2759"/>
<dbReference type="GO" id="GO:0004312">
    <property type="term" value="F:fatty acid synthase activity"/>
    <property type="evidence" value="ECO:0007669"/>
    <property type="project" value="TreeGrafter"/>
</dbReference>
<dbReference type="PANTHER" id="PTHR43775:SF49">
    <property type="entry name" value="SYNTHASE, PUTATIVE (JCVI)-RELATED"/>
    <property type="match status" value="1"/>
</dbReference>
<dbReference type="Proteomes" id="UP000325672">
    <property type="component" value="Unassembled WGS sequence"/>
</dbReference>
<organism evidence="7 8">
    <name type="scientific">Aspergillus pseudotamarii</name>
    <dbReference type="NCBI Taxonomy" id="132259"/>
    <lineage>
        <taxon>Eukaryota</taxon>
        <taxon>Fungi</taxon>
        <taxon>Dikarya</taxon>
        <taxon>Ascomycota</taxon>
        <taxon>Pezizomycotina</taxon>
        <taxon>Eurotiomycetes</taxon>
        <taxon>Eurotiomycetidae</taxon>
        <taxon>Eurotiales</taxon>
        <taxon>Aspergillaceae</taxon>
        <taxon>Aspergillus</taxon>
        <taxon>Aspergillus subgen. Circumdati</taxon>
    </lineage>
</organism>
<evidence type="ECO:0000256" key="4">
    <source>
        <dbReference type="ARBA" id="ARBA00023268"/>
    </source>
</evidence>
<keyword evidence="8" id="KW-1185">Reference proteome</keyword>
<evidence type="ECO:0000256" key="3">
    <source>
        <dbReference type="ARBA" id="ARBA00022679"/>
    </source>
</evidence>
<evidence type="ECO:0000313" key="7">
    <source>
        <dbReference type="EMBL" id="KAE8140674.1"/>
    </source>
</evidence>
<dbReference type="GeneID" id="43648078"/>
<dbReference type="InterPro" id="IPR016039">
    <property type="entry name" value="Thiolase-like"/>
</dbReference>
<evidence type="ECO:0000256" key="2">
    <source>
        <dbReference type="ARBA" id="ARBA00022553"/>
    </source>
</evidence>
<dbReference type="Gene3D" id="3.40.47.10">
    <property type="match status" value="1"/>
</dbReference>
<accession>A0A5N6T2Y9</accession>